<dbReference type="PANTHER" id="PTHR30055">
    <property type="entry name" value="HTH-TYPE TRANSCRIPTIONAL REGULATOR RUTR"/>
    <property type="match status" value="1"/>
</dbReference>
<dbReference type="Gene3D" id="1.10.10.60">
    <property type="entry name" value="Homeodomain-like"/>
    <property type="match status" value="1"/>
</dbReference>
<proteinExistence type="predicted"/>
<dbReference type="Pfam" id="PF00440">
    <property type="entry name" value="TetR_N"/>
    <property type="match status" value="1"/>
</dbReference>
<organism evidence="6 7">
    <name type="scientific">Pseudonocardia thermophila</name>
    <dbReference type="NCBI Taxonomy" id="1848"/>
    <lineage>
        <taxon>Bacteria</taxon>
        <taxon>Bacillati</taxon>
        <taxon>Actinomycetota</taxon>
        <taxon>Actinomycetes</taxon>
        <taxon>Pseudonocardiales</taxon>
        <taxon>Pseudonocardiaceae</taxon>
        <taxon>Pseudonocardia</taxon>
    </lineage>
</organism>
<evidence type="ECO:0000259" key="5">
    <source>
        <dbReference type="PROSITE" id="PS50977"/>
    </source>
</evidence>
<dbReference type="EMBL" id="FRAP01000016">
    <property type="protein sequence ID" value="SHL03072.1"/>
    <property type="molecule type" value="Genomic_DNA"/>
</dbReference>
<dbReference type="InterPro" id="IPR009057">
    <property type="entry name" value="Homeodomain-like_sf"/>
</dbReference>
<sequence length="185" mass="20061">MRQAQLFDQLVELFLTDGFASLTIDALAARLRCSKSTLYALAGTRDELVRAVVVHFFRRATERVEARLAEAEGPRARLVAYLEAVAEQLKPASAAFFDDVAASPAAREIYERNTAAAARRVEQLVAEGVESGAFRPVHVGFVGDLLSAEMVRIQRRQVARATGLDDSAAYAELAALVVDGLAPRS</sequence>
<dbReference type="STRING" id="1848.SAMN05443637_116142"/>
<evidence type="ECO:0000256" key="4">
    <source>
        <dbReference type="PROSITE-ProRule" id="PRU00335"/>
    </source>
</evidence>
<evidence type="ECO:0000256" key="2">
    <source>
        <dbReference type="ARBA" id="ARBA00023125"/>
    </source>
</evidence>
<gene>
    <name evidence="6" type="ORF">SAMN05443637_116142</name>
</gene>
<dbReference type="PROSITE" id="PS50977">
    <property type="entry name" value="HTH_TETR_2"/>
    <property type="match status" value="1"/>
</dbReference>
<keyword evidence="3" id="KW-0804">Transcription</keyword>
<dbReference type="SUPFAM" id="SSF46689">
    <property type="entry name" value="Homeodomain-like"/>
    <property type="match status" value="1"/>
</dbReference>
<feature type="domain" description="HTH tetR-type" evidence="5">
    <location>
        <begin position="1"/>
        <end position="60"/>
    </location>
</feature>
<keyword evidence="2 4" id="KW-0238">DNA-binding</keyword>
<name>A0A1M6XAS3_PSETH</name>
<dbReference type="SUPFAM" id="SSF48498">
    <property type="entry name" value="Tetracyclin repressor-like, C-terminal domain"/>
    <property type="match status" value="1"/>
</dbReference>
<dbReference type="GO" id="GO:0000976">
    <property type="term" value="F:transcription cis-regulatory region binding"/>
    <property type="evidence" value="ECO:0007669"/>
    <property type="project" value="TreeGrafter"/>
</dbReference>
<keyword evidence="1" id="KW-0805">Transcription regulation</keyword>
<evidence type="ECO:0000256" key="1">
    <source>
        <dbReference type="ARBA" id="ARBA00023015"/>
    </source>
</evidence>
<evidence type="ECO:0000256" key="3">
    <source>
        <dbReference type="ARBA" id="ARBA00023163"/>
    </source>
</evidence>
<accession>A0A1M6XAS3</accession>
<evidence type="ECO:0000313" key="7">
    <source>
        <dbReference type="Proteomes" id="UP000184363"/>
    </source>
</evidence>
<protein>
    <submittedName>
        <fullName evidence="6">Transcriptional regulator, TetR family</fullName>
    </submittedName>
</protein>
<dbReference type="GO" id="GO:0003700">
    <property type="term" value="F:DNA-binding transcription factor activity"/>
    <property type="evidence" value="ECO:0007669"/>
    <property type="project" value="TreeGrafter"/>
</dbReference>
<dbReference type="Proteomes" id="UP000184363">
    <property type="component" value="Unassembled WGS sequence"/>
</dbReference>
<dbReference type="InterPro" id="IPR050109">
    <property type="entry name" value="HTH-type_TetR-like_transc_reg"/>
</dbReference>
<keyword evidence="7" id="KW-1185">Reference proteome</keyword>
<feature type="DNA-binding region" description="H-T-H motif" evidence="4">
    <location>
        <begin position="23"/>
        <end position="42"/>
    </location>
</feature>
<dbReference type="AlphaFoldDB" id="A0A1M6XAS3"/>
<dbReference type="InterPro" id="IPR001647">
    <property type="entry name" value="HTH_TetR"/>
</dbReference>
<dbReference type="Gene3D" id="1.10.357.10">
    <property type="entry name" value="Tetracycline Repressor, domain 2"/>
    <property type="match status" value="1"/>
</dbReference>
<dbReference type="PANTHER" id="PTHR30055:SF234">
    <property type="entry name" value="HTH-TYPE TRANSCRIPTIONAL REGULATOR BETI"/>
    <property type="match status" value="1"/>
</dbReference>
<reference evidence="6 7" key="1">
    <citation type="submission" date="2016-11" db="EMBL/GenBank/DDBJ databases">
        <authorList>
            <person name="Jaros S."/>
            <person name="Januszkiewicz K."/>
            <person name="Wedrychowicz H."/>
        </authorList>
    </citation>
    <scope>NUCLEOTIDE SEQUENCE [LARGE SCALE GENOMIC DNA]</scope>
    <source>
        <strain evidence="6 7">DSM 43832</strain>
    </source>
</reference>
<evidence type="ECO:0000313" key="6">
    <source>
        <dbReference type="EMBL" id="SHL03072.1"/>
    </source>
</evidence>
<dbReference type="InterPro" id="IPR036271">
    <property type="entry name" value="Tet_transcr_reg_TetR-rel_C_sf"/>
</dbReference>